<protein>
    <recommendedName>
        <fullName evidence="4">Ubiquitin 3 binding protein But2 C-terminal domain-containing protein</fullName>
    </recommendedName>
</protein>
<keyword evidence="1" id="KW-0732">Signal</keyword>
<dbReference type="Proteomes" id="UP000799770">
    <property type="component" value="Unassembled WGS sequence"/>
</dbReference>
<organism evidence="2 3">
    <name type="scientific">Lophiotrema nucula</name>
    <dbReference type="NCBI Taxonomy" id="690887"/>
    <lineage>
        <taxon>Eukaryota</taxon>
        <taxon>Fungi</taxon>
        <taxon>Dikarya</taxon>
        <taxon>Ascomycota</taxon>
        <taxon>Pezizomycotina</taxon>
        <taxon>Dothideomycetes</taxon>
        <taxon>Pleosporomycetidae</taxon>
        <taxon>Pleosporales</taxon>
        <taxon>Lophiotremataceae</taxon>
        <taxon>Lophiotrema</taxon>
    </lineage>
</organism>
<reference evidence="2" key="1">
    <citation type="journal article" date="2020" name="Stud. Mycol.">
        <title>101 Dothideomycetes genomes: a test case for predicting lifestyles and emergence of pathogens.</title>
        <authorList>
            <person name="Haridas S."/>
            <person name="Albert R."/>
            <person name="Binder M."/>
            <person name="Bloem J."/>
            <person name="Labutti K."/>
            <person name="Salamov A."/>
            <person name="Andreopoulos B."/>
            <person name="Baker S."/>
            <person name="Barry K."/>
            <person name="Bills G."/>
            <person name="Bluhm B."/>
            <person name="Cannon C."/>
            <person name="Castanera R."/>
            <person name="Culley D."/>
            <person name="Daum C."/>
            <person name="Ezra D."/>
            <person name="Gonzalez J."/>
            <person name="Henrissat B."/>
            <person name="Kuo A."/>
            <person name="Liang C."/>
            <person name="Lipzen A."/>
            <person name="Lutzoni F."/>
            <person name="Magnuson J."/>
            <person name="Mondo S."/>
            <person name="Nolan M."/>
            <person name="Ohm R."/>
            <person name="Pangilinan J."/>
            <person name="Park H.-J."/>
            <person name="Ramirez L."/>
            <person name="Alfaro M."/>
            <person name="Sun H."/>
            <person name="Tritt A."/>
            <person name="Yoshinaga Y."/>
            <person name="Zwiers L.-H."/>
            <person name="Turgeon B."/>
            <person name="Goodwin S."/>
            <person name="Spatafora J."/>
            <person name="Crous P."/>
            <person name="Grigoriev I."/>
        </authorList>
    </citation>
    <scope>NUCLEOTIDE SEQUENCE</scope>
    <source>
        <strain evidence="2">CBS 627.86</strain>
    </source>
</reference>
<evidence type="ECO:0000313" key="2">
    <source>
        <dbReference type="EMBL" id="KAF2116636.1"/>
    </source>
</evidence>
<dbReference type="AlphaFoldDB" id="A0A6A5ZBL7"/>
<feature type="signal peptide" evidence="1">
    <location>
        <begin position="1"/>
        <end position="18"/>
    </location>
</feature>
<gene>
    <name evidence="2" type="ORF">BDV96DRAFT_686186</name>
</gene>
<evidence type="ECO:0000313" key="3">
    <source>
        <dbReference type="Proteomes" id="UP000799770"/>
    </source>
</evidence>
<sequence>MQFLTIAAALASSALVSAAPKASSEPLERRACSVAYPASIGFPINYDVHQDANGANARTNIVSFNNIPAGSYGCQLEVNFPTNYPITHSGASTVSVFTLDKNGKEAGLFGTVNFVSSPVAPTKYVINSATCSNLMTYELKIASPTLAGRTAFADTKDAGITMTYNC</sequence>
<evidence type="ECO:0000256" key="1">
    <source>
        <dbReference type="SAM" id="SignalP"/>
    </source>
</evidence>
<accession>A0A6A5ZBL7</accession>
<feature type="chain" id="PRO_5025527958" description="Ubiquitin 3 binding protein But2 C-terminal domain-containing protein" evidence="1">
    <location>
        <begin position="19"/>
        <end position="166"/>
    </location>
</feature>
<keyword evidence="3" id="KW-1185">Reference proteome</keyword>
<name>A0A6A5ZBL7_9PLEO</name>
<evidence type="ECO:0008006" key="4">
    <source>
        <dbReference type="Google" id="ProtNLM"/>
    </source>
</evidence>
<dbReference type="EMBL" id="ML977320">
    <property type="protein sequence ID" value="KAF2116636.1"/>
    <property type="molecule type" value="Genomic_DNA"/>
</dbReference>
<dbReference type="OrthoDB" id="5308323at2759"/>
<proteinExistence type="predicted"/>